<keyword evidence="4" id="KW-0175">Coiled coil</keyword>
<comment type="similarity">
    <text evidence="3">Belongs to the DZIP C2H2-type zinc-finger protein family.</text>
</comment>
<organism evidence="10 11">
    <name type="scientific">Batrachochytrium dendrobatidis (strain JEL423)</name>
    <dbReference type="NCBI Taxonomy" id="403673"/>
    <lineage>
        <taxon>Eukaryota</taxon>
        <taxon>Fungi</taxon>
        <taxon>Fungi incertae sedis</taxon>
        <taxon>Chytridiomycota</taxon>
        <taxon>Chytridiomycota incertae sedis</taxon>
        <taxon>Chytridiomycetes</taxon>
        <taxon>Rhizophydiales</taxon>
        <taxon>Rhizophydiales incertae sedis</taxon>
        <taxon>Batrachochytrium</taxon>
    </lineage>
</organism>
<feature type="compositionally biased region" description="Basic and acidic residues" evidence="8">
    <location>
        <begin position="1"/>
        <end position="12"/>
    </location>
</feature>
<evidence type="ECO:0000313" key="11">
    <source>
        <dbReference type="Proteomes" id="UP000077115"/>
    </source>
</evidence>
<dbReference type="Pfam" id="PF13815">
    <property type="entry name" value="Dzip-like_N"/>
    <property type="match status" value="1"/>
</dbReference>
<dbReference type="PANTHER" id="PTHR21502:SF3">
    <property type="entry name" value="CILIUM ASSEMBLY PROTEIN DZIP1L"/>
    <property type="match status" value="1"/>
</dbReference>
<evidence type="ECO:0000256" key="7">
    <source>
        <dbReference type="PROSITE-ProRule" id="PRU00042"/>
    </source>
</evidence>
<dbReference type="InterPro" id="IPR013087">
    <property type="entry name" value="Znf_C2H2_type"/>
</dbReference>
<dbReference type="GO" id="GO:0005814">
    <property type="term" value="C:centriole"/>
    <property type="evidence" value="ECO:0007669"/>
    <property type="project" value="UniProtKB-SubCell"/>
</dbReference>
<dbReference type="EMBL" id="DS022301">
    <property type="protein sequence ID" value="OAJ38442.1"/>
    <property type="molecule type" value="Genomic_DNA"/>
</dbReference>
<feature type="region of interest" description="Disordered" evidence="8">
    <location>
        <begin position="1"/>
        <end position="87"/>
    </location>
</feature>
<evidence type="ECO:0000256" key="1">
    <source>
        <dbReference type="ARBA" id="ARBA00004114"/>
    </source>
</evidence>
<accession>A0A177WFB0</accession>
<dbReference type="InterPro" id="IPR051241">
    <property type="entry name" value="DZIP_RILPL"/>
</dbReference>
<comment type="subcellular location">
    <subcellularLocation>
        <location evidence="2">Cytoplasm</location>
        <location evidence="2">Cytoskeleton</location>
        <location evidence="2">Cilium basal body</location>
    </subcellularLocation>
    <subcellularLocation>
        <location evidence="1">Cytoplasm</location>
        <location evidence="1">Cytoskeleton</location>
        <location evidence="1">Microtubule organizing center</location>
        <location evidence="1">Centrosome</location>
        <location evidence="1">Centriole</location>
    </subcellularLocation>
</comment>
<evidence type="ECO:0000256" key="2">
    <source>
        <dbReference type="ARBA" id="ARBA00004120"/>
    </source>
</evidence>
<evidence type="ECO:0000256" key="4">
    <source>
        <dbReference type="ARBA" id="ARBA00023054"/>
    </source>
</evidence>
<keyword evidence="7" id="KW-0479">Metal-binding</keyword>
<dbReference type="Proteomes" id="UP000077115">
    <property type="component" value="Unassembled WGS sequence"/>
</dbReference>
<feature type="compositionally biased region" description="Polar residues" evidence="8">
    <location>
        <begin position="25"/>
        <end position="35"/>
    </location>
</feature>
<dbReference type="PROSITE" id="PS50157">
    <property type="entry name" value="ZINC_FINGER_C2H2_2"/>
    <property type="match status" value="1"/>
</dbReference>
<dbReference type="AlphaFoldDB" id="A0A177WFB0"/>
<protein>
    <recommendedName>
        <fullName evidence="9">C2H2-type domain-containing protein</fullName>
    </recommendedName>
</protein>
<keyword evidence="7" id="KW-0862">Zinc</keyword>
<evidence type="ECO:0000259" key="9">
    <source>
        <dbReference type="PROSITE" id="PS50157"/>
    </source>
</evidence>
<dbReference type="OrthoDB" id="515971at2759"/>
<name>A0A177WFB0_BATDL</name>
<sequence length="390" mass="45299">MSPVGERADTARSRLARRTRSRSTVCNVASTTNAKTVPRARHSSRIPHSSSLENPVHPTAFYSPTSHHAGSFSKKPHQGSAKHSVGHHVYDGSSSITPLIEGFHFKRRRERLNWRMLASVNVEKIMEELDIDALQDIMKNITFCDIEAEDLRCIDSNFVKLFQLSQLIVEFLLHSQDFLVDQRNECSSELELFKSKYNKTFELNEKLTTEAAQTKKEMRALRKTLYAYQLVAKLPGGISQNASIAATYHRCIHCTKSFTSQHFLDLHMQRRHNDQVNTYPLPPPATEQVKSQPTHSEFQHIADMIERFSNRLVDTERQLKNEAESKIEDRINKEINEKRILLEDIYKQERLKYEKEIQEFKALTHRQIAEEREILIQEKSQFQEYMVSNC</sequence>
<dbReference type="PROSITE" id="PS00028">
    <property type="entry name" value="ZINC_FINGER_C2H2_1"/>
    <property type="match status" value="1"/>
</dbReference>
<dbReference type="PANTHER" id="PTHR21502">
    <property type="entry name" value="ZINC FINGER PROTEIN DZIP1"/>
    <property type="match status" value="1"/>
</dbReference>
<reference evidence="10 11" key="2">
    <citation type="submission" date="2016-05" db="EMBL/GenBank/DDBJ databases">
        <title>Lineage-specific infection strategies underlie the spectrum of fungal disease in amphibians.</title>
        <authorList>
            <person name="Cuomo C.A."/>
            <person name="Farrer R.A."/>
            <person name="James T."/>
            <person name="Longcore J."/>
            <person name="Birren B."/>
        </authorList>
    </citation>
    <scope>NUCLEOTIDE SEQUENCE [LARGE SCALE GENOMIC DNA]</scope>
    <source>
        <strain evidence="10 11">JEL423</strain>
    </source>
</reference>
<dbReference type="VEuPathDB" id="FungiDB:BDEG_22372"/>
<dbReference type="GO" id="GO:0008270">
    <property type="term" value="F:zinc ion binding"/>
    <property type="evidence" value="ECO:0007669"/>
    <property type="project" value="UniProtKB-KW"/>
</dbReference>
<gene>
    <name evidence="10" type="ORF">BDEG_22372</name>
</gene>
<evidence type="ECO:0000256" key="6">
    <source>
        <dbReference type="ARBA" id="ARBA00023273"/>
    </source>
</evidence>
<evidence type="ECO:0000256" key="5">
    <source>
        <dbReference type="ARBA" id="ARBA00023212"/>
    </source>
</evidence>
<reference evidence="10 11" key="1">
    <citation type="submission" date="2006-10" db="EMBL/GenBank/DDBJ databases">
        <title>The Genome Sequence of Batrachochytrium dendrobatidis JEL423.</title>
        <authorList>
            <consortium name="The Broad Institute Genome Sequencing Platform"/>
            <person name="Birren B."/>
            <person name="Lander E."/>
            <person name="Galagan J."/>
            <person name="Cuomo C."/>
            <person name="Devon K."/>
            <person name="Jaffe D."/>
            <person name="Butler J."/>
            <person name="Alvarez P."/>
            <person name="Gnerre S."/>
            <person name="Grabherr M."/>
            <person name="Kleber M."/>
            <person name="Mauceli E."/>
            <person name="Brockman W."/>
            <person name="Young S."/>
            <person name="LaButti K."/>
            <person name="Sykes S."/>
            <person name="DeCaprio D."/>
            <person name="Crawford M."/>
            <person name="Koehrsen M."/>
            <person name="Engels R."/>
            <person name="Montgomery P."/>
            <person name="Pearson M."/>
            <person name="Howarth C."/>
            <person name="Larson L."/>
            <person name="White J."/>
            <person name="O'Leary S."/>
            <person name="Kodira C."/>
            <person name="Zeng Q."/>
            <person name="Yandava C."/>
            <person name="Alvarado L."/>
            <person name="Longcore J."/>
            <person name="James T."/>
        </authorList>
    </citation>
    <scope>NUCLEOTIDE SEQUENCE [LARGE SCALE GENOMIC DNA]</scope>
    <source>
        <strain evidence="10 11">JEL423</strain>
    </source>
</reference>
<keyword evidence="6" id="KW-0966">Cell projection</keyword>
<keyword evidence="7" id="KW-0863">Zinc-finger</keyword>
<keyword evidence="5" id="KW-0963">Cytoplasm</keyword>
<evidence type="ECO:0000256" key="3">
    <source>
        <dbReference type="ARBA" id="ARBA00009131"/>
    </source>
</evidence>
<feature type="domain" description="C2H2-type" evidence="9">
    <location>
        <begin position="249"/>
        <end position="277"/>
    </location>
</feature>
<evidence type="ECO:0000256" key="8">
    <source>
        <dbReference type="SAM" id="MobiDB-lite"/>
    </source>
</evidence>
<proteinExistence type="inferred from homology"/>
<keyword evidence="5" id="KW-0206">Cytoskeleton</keyword>
<dbReference type="GO" id="GO:0005737">
    <property type="term" value="C:cytoplasm"/>
    <property type="evidence" value="ECO:0007669"/>
    <property type="project" value="TreeGrafter"/>
</dbReference>
<dbReference type="Gene3D" id="3.30.160.60">
    <property type="entry name" value="Classic Zinc Finger"/>
    <property type="match status" value="1"/>
</dbReference>
<evidence type="ECO:0000313" key="10">
    <source>
        <dbReference type="EMBL" id="OAJ38442.1"/>
    </source>
</evidence>
<dbReference type="InterPro" id="IPR032714">
    <property type="entry name" value="DZIP1_N"/>
</dbReference>